<feature type="repeat" description="WD" evidence="1">
    <location>
        <begin position="337"/>
        <end position="368"/>
    </location>
</feature>
<dbReference type="InterPro" id="IPR059157">
    <property type="entry name" value="WDR36-Utp21_N"/>
</dbReference>
<dbReference type="STRING" id="58919.A0A316ZIM5"/>
<reference evidence="5 6" key="1">
    <citation type="journal article" date="2018" name="Mol. Biol. Evol.">
        <title>Broad Genomic Sampling Reveals a Smut Pathogenic Ancestry of the Fungal Clade Ustilaginomycotina.</title>
        <authorList>
            <person name="Kijpornyongpan T."/>
            <person name="Mondo S.J."/>
            <person name="Barry K."/>
            <person name="Sandor L."/>
            <person name="Lee J."/>
            <person name="Lipzen A."/>
            <person name="Pangilinan J."/>
            <person name="LaButti K."/>
            <person name="Hainaut M."/>
            <person name="Henrissat B."/>
            <person name="Grigoriev I.V."/>
            <person name="Spatafora J.W."/>
            <person name="Aime M.C."/>
        </authorList>
    </citation>
    <scope>NUCLEOTIDE SEQUENCE [LARGE SCALE GENOMIC DNA]</scope>
    <source>
        <strain evidence="5 6">MCA 4186</strain>
    </source>
</reference>
<dbReference type="SUPFAM" id="SSF50998">
    <property type="entry name" value="Quinoprotein alcohol dehydrogenase-like"/>
    <property type="match status" value="1"/>
</dbReference>
<dbReference type="AlphaFoldDB" id="A0A316ZIM5"/>
<dbReference type="SMART" id="SM00320">
    <property type="entry name" value="WD40"/>
    <property type="match status" value="7"/>
</dbReference>
<feature type="domain" description="WDR36/Utp21 N-terminal" evidence="4">
    <location>
        <begin position="76"/>
        <end position="371"/>
    </location>
</feature>
<accession>A0A316ZIM5</accession>
<feature type="compositionally biased region" description="Acidic residues" evidence="2">
    <location>
        <begin position="754"/>
        <end position="773"/>
    </location>
</feature>
<gene>
    <name evidence="5" type="ORF">FA09DRAFT_358163</name>
</gene>
<dbReference type="PANTHER" id="PTHR22840">
    <property type="entry name" value="WD REPEAT-CONTAINING PROTEIN 36"/>
    <property type="match status" value="1"/>
</dbReference>
<keyword evidence="6" id="KW-1185">Reference proteome</keyword>
<dbReference type="GO" id="GO:0006364">
    <property type="term" value="P:rRNA processing"/>
    <property type="evidence" value="ECO:0007669"/>
    <property type="project" value="InterPro"/>
</dbReference>
<dbReference type="InterPro" id="IPR011047">
    <property type="entry name" value="Quinoprotein_ADH-like_sf"/>
</dbReference>
<name>A0A316ZIM5_9BASI</name>
<feature type="region of interest" description="Disordered" evidence="2">
    <location>
        <begin position="743"/>
        <end position="775"/>
    </location>
</feature>
<evidence type="ECO:0000256" key="2">
    <source>
        <dbReference type="SAM" id="MobiDB-lite"/>
    </source>
</evidence>
<feature type="domain" description="WDR36/Utp21 C-terminal" evidence="3">
    <location>
        <begin position="793"/>
        <end position="1017"/>
    </location>
</feature>
<dbReference type="GO" id="GO:0034388">
    <property type="term" value="C:Pwp2p-containing subcomplex of 90S preribosome"/>
    <property type="evidence" value="ECO:0007669"/>
    <property type="project" value="TreeGrafter"/>
</dbReference>
<feature type="region of interest" description="Disordered" evidence="2">
    <location>
        <begin position="1"/>
        <end position="37"/>
    </location>
</feature>
<evidence type="ECO:0000256" key="1">
    <source>
        <dbReference type="PROSITE-ProRule" id="PRU00221"/>
    </source>
</evidence>
<evidence type="ECO:0000313" key="6">
    <source>
        <dbReference type="Proteomes" id="UP000245946"/>
    </source>
</evidence>
<dbReference type="GeneID" id="37272462"/>
<evidence type="ECO:0000259" key="4">
    <source>
        <dbReference type="Pfam" id="PF25171"/>
    </source>
</evidence>
<dbReference type="PROSITE" id="PS50294">
    <property type="entry name" value="WD_REPEATS_REGION"/>
    <property type="match status" value="1"/>
</dbReference>
<dbReference type="InterPro" id="IPR015943">
    <property type="entry name" value="WD40/YVTN_repeat-like_dom_sf"/>
</dbReference>
<dbReference type="Pfam" id="PF25168">
    <property type="entry name" value="Beta-prop_WDR36-Utp21_2nd"/>
    <property type="match status" value="1"/>
</dbReference>
<dbReference type="Pfam" id="PF04192">
    <property type="entry name" value="Utp21"/>
    <property type="match status" value="1"/>
</dbReference>
<dbReference type="GO" id="GO:0032040">
    <property type="term" value="C:small-subunit processome"/>
    <property type="evidence" value="ECO:0007669"/>
    <property type="project" value="InterPro"/>
</dbReference>
<organism evidence="5 6">
    <name type="scientific">Tilletiopsis washingtonensis</name>
    <dbReference type="NCBI Taxonomy" id="58919"/>
    <lineage>
        <taxon>Eukaryota</taxon>
        <taxon>Fungi</taxon>
        <taxon>Dikarya</taxon>
        <taxon>Basidiomycota</taxon>
        <taxon>Ustilaginomycotina</taxon>
        <taxon>Exobasidiomycetes</taxon>
        <taxon>Entylomatales</taxon>
        <taxon>Entylomatales incertae sedis</taxon>
        <taxon>Tilletiopsis</taxon>
    </lineage>
</organism>
<dbReference type="InterPro" id="IPR007319">
    <property type="entry name" value="WDR36/Utp21_C"/>
</dbReference>
<protein>
    <submittedName>
        <fullName evidence="5">WD40 repeat-like protein</fullName>
    </submittedName>
</protein>
<feature type="compositionally biased region" description="Low complexity" evidence="2">
    <location>
        <begin position="1"/>
        <end position="13"/>
    </location>
</feature>
<dbReference type="RefSeq" id="XP_025601081.1">
    <property type="nucleotide sequence ID" value="XM_025744918.1"/>
</dbReference>
<feature type="repeat" description="WD" evidence="1">
    <location>
        <begin position="646"/>
        <end position="687"/>
    </location>
</feature>
<feature type="compositionally biased region" description="Low complexity" evidence="2">
    <location>
        <begin position="20"/>
        <end position="34"/>
    </location>
</feature>
<dbReference type="PANTHER" id="PTHR22840:SF12">
    <property type="entry name" value="WD REPEAT-CONTAINING PROTEIN 36"/>
    <property type="match status" value="1"/>
</dbReference>
<dbReference type="PROSITE" id="PS50082">
    <property type="entry name" value="WD_REPEATS_2"/>
    <property type="match status" value="2"/>
</dbReference>
<dbReference type="InterPro" id="IPR001680">
    <property type="entry name" value="WD40_rpt"/>
</dbReference>
<dbReference type="Pfam" id="PF25171">
    <property type="entry name" value="Beta-prop_WDR36-Utp21_1st"/>
    <property type="match status" value="1"/>
</dbReference>
<dbReference type="Gene3D" id="2.130.10.10">
    <property type="entry name" value="YVTN repeat-like/Quinoprotein amine dehydrogenase"/>
    <property type="match status" value="2"/>
</dbReference>
<dbReference type="Proteomes" id="UP000245946">
    <property type="component" value="Unassembled WGS sequence"/>
</dbReference>
<sequence>MPSSSGPAAAAPAPKRPRKSAAAATPQASSSAAPPRRRRAPLFTPFRALGYVCNAVPAQLQVKSGGKDARAADVSILTSLGTSWALWDAARTTLLFVGAATPVPIVDLALAEGKTPFLAAAGSAVYAYERSRIAHVFDATDDAGTLHQLASILVFGDALVALSAAGSHLFHWSISTQSMLSCLQLPADFAASVALHPAAYVDKVLLGSAEGGLALYNIRTSSLLHAFPAASLRLAAGAKGDAALVDLCQSPALDIVGMAWADGHVLVHDIRHDEPLLALSVDGSLARGCLAFRSDGSAHTLAVGSTAGDISLFDLAAAPPAAAAGLARPCPLTHTLRAAHAGAISSLRFVPSNPLLISSGADNAVRQWFFEPIAAPSIAPGASVPTASVPRLLKSREGHAAPPTLARYYGDDGRAILSSGEDRSVRLLSVVRDSRSAEMSQGAILSRAAHLAVAPHTLKLPSATSLSFSTTRSRDWDDVLSTHAGVRAAHTWSARDRRMGSKPFSTEKAEATACCVSACGNFGLVGDAQGIVRAFNMQSGMLRRTYAATSPLGMQKGKKPAAKRGSGSPVTGVVSDSLNSLVAVSTLDGQLSVYDFHTAELLDVLKLDSPIASLALDRTTTLLATTHDDLTLRLIDLSTRRIVRQFAAFRARILDLTFSPDGRWLIVSSLDGVVRTYDVPSARLIDAFRPRRVATSVSFSPSSDFLATTHVGELGVYLWANRAQFSATAVRGMEEDEVWEAEAEGPVALPDMRGEDEDGEDDGPTELGEDEEGDAIRRVYTSPPQMEGAQEGALVTLTTMPRTRWMTLLNLDTIKRRNKPTEAPKKPERAPFFLPQLAGTELAFDAQKPAQAGGKEEKTGLPSRPAFGQEGLDFESDFVRRLRSAQESGEYGPFFQYLHTLSPPALDAELRSLSTAAELELFIGALTARLRRHLDYEAVQALLAVFVRVQADVLIALGIKVTAPPQGDASMERDGELADEGETLAEALRLLLVEQHREGTRVMELLEFCMGSLAFVRDLPLT</sequence>
<dbReference type="OrthoDB" id="10250769at2759"/>
<evidence type="ECO:0000259" key="3">
    <source>
        <dbReference type="Pfam" id="PF04192"/>
    </source>
</evidence>
<dbReference type="EMBL" id="KZ819284">
    <property type="protein sequence ID" value="PWO00803.1"/>
    <property type="molecule type" value="Genomic_DNA"/>
</dbReference>
<keyword evidence="1" id="KW-0853">WD repeat</keyword>
<evidence type="ECO:0000313" key="5">
    <source>
        <dbReference type="EMBL" id="PWO00803.1"/>
    </source>
</evidence>
<proteinExistence type="predicted"/>